<proteinExistence type="predicted"/>
<keyword evidence="2" id="KW-0732">Signal</keyword>
<gene>
    <name evidence="4" type="ORF">ACRE_087150</name>
</gene>
<keyword evidence="5" id="KW-1185">Reference proteome</keyword>
<dbReference type="InterPro" id="IPR023346">
    <property type="entry name" value="Lysozyme-like_dom_sf"/>
</dbReference>
<dbReference type="Pfam" id="PF01464">
    <property type="entry name" value="SLT"/>
    <property type="match status" value="1"/>
</dbReference>
<dbReference type="SUPFAM" id="SSF53955">
    <property type="entry name" value="Lysozyme-like"/>
    <property type="match status" value="1"/>
</dbReference>
<dbReference type="InterPro" id="IPR008258">
    <property type="entry name" value="Transglycosylase_SLT_dom_1"/>
</dbReference>
<feature type="signal peptide" evidence="2">
    <location>
        <begin position="1"/>
        <end position="19"/>
    </location>
</feature>
<feature type="domain" description="Transglycosylase SLT" evidence="3">
    <location>
        <begin position="92"/>
        <end position="178"/>
    </location>
</feature>
<sequence>MPSTTRYLSTALMLALATAQNGDTNPDAQGACSPTKGGEGACGPNGSEEWLNTGLRGDGWTPPFLSINNLTHISLDEYYKGVGSACAQYDENFQVAGDKYDIDPAILAFIAMQESSCNADAGGPTPGLMQCEPANCQNGKDNCQYPVQDNVDCGAWVLRSALDRVGGNAVHALGTYNGWYTAEDGTGLNGGRGLTEDYPCSQEGQDHGVPQNLDYIHETLNGWFQGYDIYGADSALGGYYECQQNCDSGLC</sequence>
<evidence type="ECO:0000313" key="4">
    <source>
        <dbReference type="EMBL" id="KFH40595.1"/>
    </source>
</evidence>
<feature type="region of interest" description="Disordered" evidence="1">
    <location>
        <begin position="24"/>
        <end position="48"/>
    </location>
</feature>
<feature type="chain" id="PRO_5001814972" evidence="2">
    <location>
        <begin position="20"/>
        <end position="251"/>
    </location>
</feature>
<organism evidence="4 5">
    <name type="scientific">Hapsidospora chrysogenum (strain ATCC 11550 / CBS 779.69 / DSM 880 / IAM 14645 / JCM 23072 / IMI 49137)</name>
    <name type="common">Acremonium chrysogenum</name>
    <dbReference type="NCBI Taxonomy" id="857340"/>
    <lineage>
        <taxon>Eukaryota</taxon>
        <taxon>Fungi</taxon>
        <taxon>Dikarya</taxon>
        <taxon>Ascomycota</taxon>
        <taxon>Pezizomycotina</taxon>
        <taxon>Sordariomycetes</taxon>
        <taxon>Hypocreomycetidae</taxon>
        <taxon>Hypocreales</taxon>
        <taxon>Bionectriaceae</taxon>
        <taxon>Hapsidospora</taxon>
    </lineage>
</organism>
<comment type="caution">
    <text evidence="4">The sequence shown here is derived from an EMBL/GenBank/DDBJ whole genome shotgun (WGS) entry which is preliminary data.</text>
</comment>
<dbReference type="OrthoDB" id="2537480at2759"/>
<dbReference type="Gene3D" id="1.10.530.10">
    <property type="match status" value="1"/>
</dbReference>
<reference evidence="5" key="1">
    <citation type="journal article" date="2014" name="Genome Announc.">
        <title>Genome sequence and annotation of Acremonium chrysogenum, producer of the beta-lactam antibiotic cephalosporin C.</title>
        <authorList>
            <person name="Terfehr D."/>
            <person name="Dahlmann T.A."/>
            <person name="Specht T."/>
            <person name="Zadra I."/>
            <person name="Kuernsteiner H."/>
            <person name="Kueck U."/>
        </authorList>
    </citation>
    <scope>NUCLEOTIDE SEQUENCE [LARGE SCALE GENOMIC DNA]</scope>
    <source>
        <strain evidence="5">ATCC 11550 / CBS 779.69 / DSM 880 / IAM 14645 / JCM 23072 / IMI 49137</strain>
    </source>
</reference>
<dbReference type="EMBL" id="JPKY01000185">
    <property type="protein sequence ID" value="KFH40595.1"/>
    <property type="molecule type" value="Genomic_DNA"/>
</dbReference>
<evidence type="ECO:0000256" key="1">
    <source>
        <dbReference type="SAM" id="MobiDB-lite"/>
    </source>
</evidence>
<evidence type="ECO:0000259" key="3">
    <source>
        <dbReference type="Pfam" id="PF01464"/>
    </source>
</evidence>
<evidence type="ECO:0000256" key="2">
    <source>
        <dbReference type="SAM" id="SignalP"/>
    </source>
</evidence>
<accession>A0A086SU13</accession>
<dbReference type="HOGENOM" id="CLU_051871_2_0_1"/>
<dbReference type="AlphaFoldDB" id="A0A086SU13"/>
<evidence type="ECO:0000313" key="5">
    <source>
        <dbReference type="Proteomes" id="UP000029964"/>
    </source>
</evidence>
<dbReference type="Proteomes" id="UP000029964">
    <property type="component" value="Unassembled WGS sequence"/>
</dbReference>
<protein>
    <submittedName>
        <fullName evidence="4">SPBc2 prophage-derived uncharacterized transglycosylase-like protein</fullName>
    </submittedName>
</protein>
<name>A0A086SU13_HAPC1</name>